<organism evidence="2 3">
    <name type="scientific">Passalora fulva</name>
    <name type="common">Tomato leaf mold</name>
    <name type="synonym">Cladosporium fulvum</name>
    <dbReference type="NCBI Taxonomy" id="5499"/>
    <lineage>
        <taxon>Eukaryota</taxon>
        <taxon>Fungi</taxon>
        <taxon>Dikarya</taxon>
        <taxon>Ascomycota</taxon>
        <taxon>Pezizomycotina</taxon>
        <taxon>Dothideomycetes</taxon>
        <taxon>Dothideomycetidae</taxon>
        <taxon>Mycosphaerellales</taxon>
        <taxon>Mycosphaerellaceae</taxon>
        <taxon>Fulvia</taxon>
    </lineage>
</organism>
<evidence type="ECO:0000313" key="3">
    <source>
        <dbReference type="Proteomes" id="UP000756132"/>
    </source>
</evidence>
<proteinExistence type="predicted"/>
<accession>A0A9Q8PHS3</accession>
<dbReference type="RefSeq" id="XP_047767018.1">
    <property type="nucleotide sequence ID" value="XM_047911201.1"/>
</dbReference>
<protein>
    <submittedName>
        <fullName evidence="2">Uncharacterized protein</fullName>
    </submittedName>
</protein>
<gene>
    <name evidence="2" type="ORF">CLAFUR5_12053</name>
</gene>
<feature type="compositionally biased region" description="Polar residues" evidence="1">
    <location>
        <begin position="1"/>
        <end position="41"/>
    </location>
</feature>
<name>A0A9Q8PHS3_PASFU</name>
<reference evidence="2" key="2">
    <citation type="journal article" date="2022" name="Microb. Genom.">
        <title>A chromosome-scale genome assembly of the tomato pathogen Cladosporium fulvum reveals a compartmentalized genome architecture and the presence of a dispensable chromosome.</title>
        <authorList>
            <person name="Zaccaron A.Z."/>
            <person name="Chen L.H."/>
            <person name="Samaras A."/>
            <person name="Stergiopoulos I."/>
        </authorList>
    </citation>
    <scope>NUCLEOTIDE SEQUENCE</scope>
    <source>
        <strain evidence="2">Race5_Kim</strain>
    </source>
</reference>
<keyword evidence="3" id="KW-1185">Reference proteome</keyword>
<dbReference type="GeneID" id="71991931"/>
<dbReference type="KEGG" id="ffu:CLAFUR5_12053"/>
<feature type="region of interest" description="Disordered" evidence="1">
    <location>
        <begin position="1"/>
        <end position="54"/>
    </location>
</feature>
<dbReference type="Proteomes" id="UP000756132">
    <property type="component" value="Chromosome 10"/>
</dbReference>
<reference evidence="2" key="1">
    <citation type="submission" date="2021-12" db="EMBL/GenBank/DDBJ databases">
        <authorList>
            <person name="Zaccaron A."/>
            <person name="Stergiopoulos I."/>
        </authorList>
    </citation>
    <scope>NUCLEOTIDE SEQUENCE</scope>
    <source>
        <strain evidence="2">Race5_Kim</strain>
    </source>
</reference>
<sequence>MAEASAQQQYPNLNPYESSNGSSMGQKAQEAGNTIANSKSSIPPPAWKARTIQA</sequence>
<dbReference type="EMBL" id="CP090172">
    <property type="protein sequence ID" value="UJO22652.1"/>
    <property type="molecule type" value="Genomic_DNA"/>
</dbReference>
<evidence type="ECO:0000256" key="1">
    <source>
        <dbReference type="SAM" id="MobiDB-lite"/>
    </source>
</evidence>
<dbReference type="AlphaFoldDB" id="A0A9Q8PHS3"/>
<evidence type="ECO:0000313" key="2">
    <source>
        <dbReference type="EMBL" id="UJO22652.1"/>
    </source>
</evidence>